<sequence length="272" mass="31939">MLVEMIRQLHIEEEQGSQAFQRFHVLPVREQSSVRTAEPPSGSRPCSRSQPRRLSSQEERMFERTPLEEESVVTRRWYRRSENPERLARRQEYEDRIHALLLECKQRMQREQQCREEYAWYRQQEEKRRRRTPSPPRRQHCEARSPSYSDRIPSAHTIGSVALANIRQGIVDTATYCVVVAAVRVVANFTRTRMYGPRRNHTSHVGRNIANALLVHLVRPLVNASVRLVHLHRRLADDPHDSVIPQYLNHHMHAGTFHRLAGYVSSCHVLLL</sequence>
<name>A0A7I4YW52_HAECO</name>
<evidence type="ECO:0000256" key="1">
    <source>
        <dbReference type="SAM" id="MobiDB-lite"/>
    </source>
</evidence>
<organism evidence="2 3">
    <name type="scientific">Haemonchus contortus</name>
    <name type="common">Barber pole worm</name>
    <dbReference type="NCBI Taxonomy" id="6289"/>
    <lineage>
        <taxon>Eukaryota</taxon>
        <taxon>Metazoa</taxon>
        <taxon>Ecdysozoa</taxon>
        <taxon>Nematoda</taxon>
        <taxon>Chromadorea</taxon>
        <taxon>Rhabditida</taxon>
        <taxon>Rhabditina</taxon>
        <taxon>Rhabditomorpha</taxon>
        <taxon>Strongyloidea</taxon>
        <taxon>Trichostrongylidae</taxon>
        <taxon>Haemonchus</taxon>
    </lineage>
</organism>
<feature type="compositionally biased region" description="Polar residues" evidence="1">
    <location>
        <begin position="44"/>
        <end position="54"/>
    </location>
</feature>
<evidence type="ECO:0000313" key="3">
    <source>
        <dbReference type="WBParaSite" id="HCON_00141870-00001"/>
    </source>
</evidence>
<protein>
    <submittedName>
        <fullName evidence="3">E3 ubiquitin-protein ligase DCST1</fullName>
    </submittedName>
</protein>
<accession>A0A7I4YW52</accession>
<feature type="region of interest" description="Disordered" evidence="1">
    <location>
        <begin position="30"/>
        <end position="65"/>
    </location>
</feature>
<feature type="compositionally biased region" description="Basic and acidic residues" evidence="1">
    <location>
        <begin position="55"/>
        <end position="65"/>
    </location>
</feature>
<dbReference type="AlphaFoldDB" id="A0A7I4YW52"/>
<proteinExistence type="predicted"/>
<evidence type="ECO:0000313" key="2">
    <source>
        <dbReference type="Proteomes" id="UP000025227"/>
    </source>
</evidence>
<dbReference type="Proteomes" id="UP000025227">
    <property type="component" value="Unplaced"/>
</dbReference>
<feature type="region of interest" description="Disordered" evidence="1">
    <location>
        <begin position="124"/>
        <end position="150"/>
    </location>
</feature>
<reference evidence="3" key="1">
    <citation type="submission" date="2020-12" db="UniProtKB">
        <authorList>
            <consortium name="WormBaseParasite"/>
        </authorList>
    </citation>
    <scope>IDENTIFICATION</scope>
    <source>
        <strain evidence="3">MHco3</strain>
    </source>
</reference>
<dbReference type="WBParaSite" id="HCON_00141870-00001">
    <property type="protein sequence ID" value="HCON_00141870-00001"/>
    <property type="gene ID" value="HCON_00141870"/>
</dbReference>
<keyword evidence="2" id="KW-1185">Reference proteome</keyword>